<sequence>MPIRILAVSEHPDLAPQVAAWLVEAFGRPGGRSIEELTALILGPTKGPEESFVLFDGDTPAGTASLAHDDLDSRPDLTPWLAGVYVLPAFRGRGHASMLVRHVEGFARAAGIGTLWLYTWTAAPLYAGLGWVHAGMEHEIKRNLQVLLMRRDLAGDPA</sequence>
<keyword evidence="1 4" id="KW-0808">Transferase</keyword>
<dbReference type="EMBL" id="SMSJ01000002">
    <property type="protein sequence ID" value="TDH64182.1"/>
    <property type="molecule type" value="Genomic_DNA"/>
</dbReference>
<dbReference type="RefSeq" id="WP_133286947.1">
    <property type="nucleotide sequence ID" value="NZ_SMSJ01000002.1"/>
</dbReference>
<dbReference type="AlphaFoldDB" id="A0A4R5QL17"/>
<dbReference type="Pfam" id="PF00583">
    <property type="entry name" value="Acetyltransf_1"/>
    <property type="match status" value="1"/>
</dbReference>
<keyword evidence="5" id="KW-1185">Reference proteome</keyword>
<organism evidence="4 5">
    <name type="scientific">Dankookia rubra</name>
    <dbReference type="NCBI Taxonomy" id="1442381"/>
    <lineage>
        <taxon>Bacteria</taxon>
        <taxon>Pseudomonadati</taxon>
        <taxon>Pseudomonadota</taxon>
        <taxon>Alphaproteobacteria</taxon>
        <taxon>Acetobacterales</taxon>
        <taxon>Roseomonadaceae</taxon>
        <taxon>Dankookia</taxon>
    </lineage>
</organism>
<evidence type="ECO:0000259" key="3">
    <source>
        <dbReference type="PROSITE" id="PS51186"/>
    </source>
</evidence>
<proteinExistence type="predicted"/>
<protein>
    <submittedName>
        <fullName evidence="4">GNAT family N-acetyltransferase</fullName>
    </submittedName>
</protein>
<dbReference type="PANTHER" id="PTHR43877:SF2">
    <property type="entry name" value="AMINOALKYLPHOSPHONATE N-ACETYLTRANSFERASE-RELATED"/>
    <property type="match status" value="1"/>
</dbReference>
<evidence type="ECO:0000313" key="4">
    <source>
        <dbReference type="EMBL" id="TDH64182.1"/>
    </source>
</evidence>
<accession>A0A4R5QL17</accession>
<dbReference type="OrthoDB" id="9809751at2"/>
<dbReference type="Proteomes" id="UP000295096">
    <property type="component" value="Unassembled WGS sequence"/>
</dbReference>
<dbReference type="Gene3D" id="3.40.630.30">
    <property type="match status" value="1"/>
</dbReference>
<feature type="domain" description="N-acetyltransferase" evidence="3">
    <location>
        <begin position="3"/>
        <end position="154"/>
    </location>
</feature>
<dbReference type="InterPro" id="IPR000182">
    <property type="entry name" value="GNAT_dom"/>
</dbReference>
<keyword evidence="2" id="KW-0012">Acyltransferase</keyword>
<evidence type="ECO:0000256" key="2">
    <source>
        <dbReference type="ARBA" id="ARBA00023315"/>
    </source>
</evidence>
<gene>
    <name evidence="4" type="ORF">E2C06_02210</name>
</gene>
<dbReference type="CDD" id="cd04301">
    <property type="entry name" value="NAT_SF"/>
    <property type="match status" value="1"/>
</dbReference>
<evidence type="ECO:0000256" key="1">
    <source>
        <dbReference type="ARBA" id="ARBA00022679"/>
    </source>
</evidence>
<evidence type="ECO:0000313" key="5">
    <source>
        <dbReference type="Proteomes" id="UP000295096"/>
    </source>
</evidence>
<dbReference type="GO" id="GO:0016747">
    <property type="term" value="F:acyltransferase activity, transferring groups other than amino-acyl groups"/>
    <property type="evidence" value="ECO:0007669"/>
    <property type="project" value="InterPro"/>
</dbReference>
<name>A0A4R5QL17_9PROT</name>
<dbReference type="InterPro" id="IPR016181">
    <property type="entry name" value="Acyl_CoA_acyltransferase"/>
</dbReference>
<dbReference type="InterPro" id="IPR050832">
    <property type="entry name" value="Bact_Acetyltransf"/>
</dbReference>
<comment type="caution">
    <text evidence="4">The sequence shown here is derived from an EMBL/GenBank/DDBJ whole genome shotgun (WGS) entry which is preliminary data.</text>
</comment>
<dbReference type="PROSITE" id="PS51186">
    <property type="entry name" value="GNAT"/>
    <property type="match status" value="1"/>
</dbReference>
<reference evidence="4 5" key="1">
    <citation type="journal article" date="2016" name="J. Microbiol.">
        <title>Dankookia rubra gen. nov., sp. nov., an alphaproteobacterium isolated from sediment of a shallow stream.</title>
        <authorList>
            <person name="Kim W.H."/>
            <person name="Kim D.H."/>
            <person name="Kang K."/>
            <person name="Ahn T.Y."/>
        </authorList>
    </citation>
    <scope>NUCLEOTIDE SEQUENCE [LARGE SCALE GENOMIC DNA]</scope>
    <source>
        <strain evidence="4 5">JCM30602</strain>
    </source>
</reference>
<dbReference type="SUPFAM" id="SSF55729">
    <property type="entry name" value="Acyl-CoA N-acyltransferases (Nat)"/>
    <property type="match status" value="1"/>
</dbReference>
<dbReference type="PANTHER" id="PTHR43877">
    <property type="entry name" value="AMINOALKYLPHOSPHONATE N-ACETYLTRANSFERASE-RELATED-RELATED"/>
    <property type="match status" value="1"/>
</dbReference>